<proteinExistence type="predicted"/>
<gene>
    <name evidence="2" type="ORF">ERS013201_01171</name>
</gene>
<accession>A0A655WAI5</accession>
<name>A0A655WAI5_VIBCL</name>
<dbReference type="AlphaFoldDB" id="A0A655WAI5"/>
<sequence length="74" mass="7720">MMKSSGTNRSLARVGPFWKGTLSGKWRLPISTPLRCVGIKAQVMPSSSLSPSSPSGSRSLKASPSTVATGARVM</sequence>
<organism evidence="2 3">
    <name type="scientific">Vibrio cholerae</name>
    <dbReference type="NCBI Taxonomy" id="666"/>
    <lineage>
        <taxon>Bacteria</taxon>
        <taxon>Pseudomonadati</taxon>
        <taxon>Pseudomonadota</taxon>
        <taxon>Gammaproteobacteria</taxon>
        <taxon>Vibrionales</taxon>
        <taxon>Vibrionaceae</taxon>
        <taxon>Vibrio</taxon>
    </lineage>
</organism>
<evidence type="ECO:0000313" key="3">
    <source>
        <dbReference type="Proteomes" id="UP000046067"/>
    </source>
</evidence>
<evidence type="ECO:0000313" key="2">
    <source>
        <dbReference type="EMBL" id="CSB85918.1"/>
    </source>
</evidence>
<reference evidence="2 3" key="1">
    <citation type="submission" date="2015-07" db="EMBL/GenBank/DDBJ databases">
        <authorList>
            <consortium name="Pathogen Informatics"/>
        </authorList>
    </citation>
    <scope>NUCLEOTIDE SEQUENCE [LARGE SCALE GENOMIC DNA]</scope>
    <source>
        <strain evidence="2 3">A325</strain>
    </source>
</reference>
<dbReference type="Proteomes" id="UP000046067">
    <property type="component" value="Unassembled WGS sequence"/>
</dbReference>
<protein>
    <submittedName>
        <fullName evidence="2">Uncharacterized protein</fullName>
    </submittedName>
</protein>
<evidence type="ECO:0000256" key="1">
    <source>
        <dbReference type="SAM" id="MobiDB-lite"/>
    </source>
</evidence>
<feature type="region of interest" description="Disordered" evidence="1">
    <location>
        <begin position="43"/>
        <end position="74"/>
    </location>
</feature>
<dbReference type="EMBL" id="CWQJ01000005">
    <property type="protein sequence ID" value="CSB85918.1"/>
    <property type="molecule type" value="Genomic_DNA"/>
</dbReference>
<feature type="compositionally biased region" description="Low complexity" evidence="1">
    <location>
        <begin position="45"/>
        <end position="65"/>
    </location>
</feature>